<keyword evidence="13" id="KW-1185">Reference proteome</keyword>
<dbReference type="GO" id="GO:0004089">
    <property type="term" value="F:carbonate dehydratase activity"/>
    <property type="evidence" value="ECO:0007669"/>
    <property type="project" value="UniProtKB-UniRule"/>
</dbReference>
<evidence type="ECO:0000256" key="8">
    <source>
        <dbReference type="ARBA" id="ARBA00023239"/>
    </source>
</evidence>
<comment type="similarity">
    <text evidence="10">Belongs to the alpha-carbonic anhydrase family.</text>
</comment>
<dbReference type="Proteomes" id="UP000250321">
    <property type="component" value="Unassembled WGS sequence"/>
</dbReference>
<evidence type="ECO:0000313" key="13">
    <source>
        <dbReference type="Proteomes" id="UP000250321"/>
    </source>
</evidence>
<keyword evidence="10" id="KW-0732">Signal</keyword>
<evidence type="ECO:0000256" key="7">
    <source>
        <dbReference type="ARBA" id="ARBA00022833"/>
    </source>
</evidence>
<dbReference type="GO" id="GO:0008270">
    <property type="term" value="F:zinc ion binding"/>
    <property type="evidence" value="ECO:0007669"/>
    <property type="project" value="UniProtKB-UniRule"/>
</dbReference>
<dbReference type="SUPFAM" id="SSF51069">
    <property type="entry name" value="Carbonic anhydrase"/>
    <property type="match status" value="1"/>
</dbReference>
<dbReference type="PANTHER" id="PTHR18952">
    <property type="entry name" value="CARBONIC ANHYDRASE"/>
    <property type="match status" value="1"/>
</dbReference>
<comment type="similarity">
    <text evidence="4">Belongs to the alpha-class carbonic anhydrase family.</text>
</comment>
<gene>
    <name evidence="12" type="ORF">Pyn_36678</name>
</gene>
<dbReference type="AlphaFoldDB" id="A0A314XVG3"/>
<dbReference type="PROSITE" id="PS51144">
    <property type="entry name" value="ALPHA_CA_2"/>
    <property type="match status" value="1"/>
</dbReference>
<dbReference type="EMBL" id="PJQY01001840">
    <property type="protein sequence ID" value="PQP99154.1"/>
    <property type="molecule type" value="Genomic_DNA"/>
</dbReference>
<evidence type="ECO:0000256" key="10">
    <source>
        <dbReference type="RuleBase" id="RU367011"/>
    </source>
</evidence>
<dbReference type="PANTHER" id="PTHR18952:SF201">
    <property type="entry name" value="CARBONIC ANHYDRASE"/>
    <property type="match status" value="1"/>
</dbReference>
<dbReference type="InterPro" id="IPR036398">
    <property type="entry name" value="CA_dom_sf"/>
</dbReference>
<dbReference type="GO" id="GO:0006730">
    <property type="term" value="P:one-carbon metabolic process"/>
    <property type="evidence" value="ECO:0007669"/>
    <property type="project" value="TreeGrafter"/>
</dbReference>
<evidence type="ECO:0000256" key="2">
    <source>
        <dbReference type="ARBA" id="ARBA00002904"/>
    </source>
</evidence>
<comment type="catalytic activity">
    <reaction evidence="9 10">
        <text>hydrogencarbonate + H(+) = CO2 + H2O</text>
        <dbReference type="Rhea" id="RHEA:10748"/>
        <dbReference type="ChEBI" id="CHEBI:15377"/>
        <dbReference type="ChEBI" id="CHEBI:15378"/>
        <dbReference type="ChEBI" id="CHEBI:16526"/>
        <dbReference type="ChEBI" id="CHEBI:17544"/>
        <dbReference type="EC" id="4.2.1.1"/>
    </reaction>
</comment>
<dbReference type="Gene3D" id="3.10.200.10">
    <property type="entry name" value="Alpha carbonic anhydrase"/>
    <property type="match status" value="1"/>
</dbReference>
<comment type="cofactor">
    <cofactor evidence="1 10">
        <name>Zn(2+)</name>
        <dbReference type="ChEBI" id="CHEBI:29105"/>
    </cofactor>
</comment>
<feature type="signal peptide" evidence="10">
    <location>
        <begin position="1"/>
        <end position="28"/>
    </location>
</feature>
<dbReference type="OrthoDB" id="429145at2759"/>
<dbReference type="InterPro" id="IPR018338">
    <property type="entry name" value="Carbonic_anhydrase_a-class_CS"/>
</dbReference>
<evidence type="ECO:0000313" key="12">
    <source>
        <dbReference type="EMBL" id="PQP99154.1"/>
    </source>
</evidence>
<accession>A0A314XVG3</accession>
<protein>
    <recommendedName>
        <fullName evidence="5 10">Carbonic anhydrase</fullName>
        <ecNumber evidence="5 10">4.2.1.1</ecNumber>
    </recommendedName>
</protein>
<dbReference type="InterPro" id="IPR001148">
    <property type="entry name" value="CA_dom"/>
</dbReference>
<dbReference type="Pfam" id="PF00194">
    <property type="entry name" value="Carb_anhydrase"/>
    <property type="match status" value="1"/>
</dbReference>
<comment type="subcellular location">
    <subcellularLocation>
        <location evidence="3">Plastid</location>
        <location evidence="3">Chloroplast stroma</location>
    </subcellularLocation>
</comment>
<evidence type="ECO:0000259" key="11">
    <source>
        <dbReference type="PROSITE" id="PS51144"/>
    </source>
</evidence>
<dbReference type="PROSITE" id="PS00162">
    <property type="entry name" value="ALPHA_CA_1"/>
    <property type="match status" value="1"/>
</dbReference>
<evidence type="ECO:0000256" key="3">
    <source>
        <dbReference type="ARBA" id="ARBA00004470"/>
    </source>
</evidence>
<dbReference type="GO" id="GO:0009570">
    <property type="term" value="C:chloroplast stroma"/>
    <property type="evidence" value="ECO:0007669"/>
    <property type="project" value="UniProtKB-SubCell"/>
</dbReference>
<evidence type="ECO:0000256" key="5">
    <source>
        <dbReference type="ARBA" id="ARBA00012925"/>
    </source>
</evidence>
<keyword evidence="6 10" id="KW-0479">Metal-binding</keyword>
<comment type="function">
    <text evidence="2 10">Reversible hydration of carbon dioxide.</text>
</comment>
<dbReference type="SMART" id="SM01057">
    <property type="entry name" value="Carb_anhydrase"/>
    <property type="match status" value="1"/>
</dbReference>
<reference evidence="12 13" key="1">
    <citation type="submission" date="2018-02" db="EMBL/GenBank/DDBJ databases">
        <title>Draft genome of wild Prunus yedoensis var. nudiflora.</title>
        <authorList>
            <person name="Baek S."/>
            <person name="Kim J.-H."/>
            <person name="Choi K."/>
            <person name="Kim G.-B."/>
            <person name="Cho A."/>
            <person name="Jang H."/>
            <person name="Shin C.-H."/>
            <person name="Yu H.-J."/>
            <person name="Mun J.-H."/>
        </authorList>
    </citation>
    <scope>NUCLEOTIDE SEQUENCE [LARGE SCALE GENOMIC DNA]</scope>
    <source>
        <strain evidence="13">cv. Jeju island</strain>
        <tissue evidence="12">Leaf</tissue>
    </source>
</reference>
<comment type="caution">
    <text evidence="12">The sequence shown here is derived from an EMBL/GenBank/DDBJ whole genome shotgun (WGS) entry which is preliminary data.</text>
</comment>
<organism evidence="12 13">
    <name type="scientific">Prunus yedoensis var. nudiflora</name>
    <dbReference type="NCBI Taxonomy" id="2094558"/>
    <lineage>
        <taxon>Eukaryota</taxon>
        <taxon>Viridiplantae</taxon>
        <taxon>Streptophyta</taxon>
        <taxon>Embryophyta</taxon>
        <taxon>Tracheophyta</taxon>
        <taxon>Spermatophyta</taxon>
        <taxon>Magnoliopsida</taxon>
        <taxon>eudicotyledons</taxon>
        <taxon>Gunneridae</taxon>
        <taxon>Pentapetalae</taxon>
        <taxon>rosids</taxon>
        <taxon>fabids</taxon>
        <taxon>Rosales</taxon>
        <taxon>Rosaceae</taxon>
        <taxon>Amygdaloideae</taxon>
        <taxon>Amygdaleae</taxon>
        <taxon>Prunus</taxon>
    </lineage>
</organism>
<keyword evidence="8 10" id="KW-0456">Lyase</keyword>
<evidence type="ECO:0000256" key="4">
    <source>
        <dbReference type="ARBA" id="ARBA00006365"/>
    </source>
</evidence>
<evidence type="ECO:0000256" key="6">
    <source>
        <dbReference type="ARBA" id="ARBA00022723"/>
    </source>
</evidence>
<dbReference type="EC" id="4.2.1.1" evidence="5 10"/>
<dbReference type="STRING" id="2094558.A0A314XVG3"/>
<name>A0A314XVG3_PRUYE</name>
<evidence type="ECO:0000256" key="9">
    <source>
        <dbReference type="ARBA" id="ARBA00048348"/>
    </source>
</evidence>
<dbReference type="CDD" id="cd03124">
    <property type="entry name" value="alpha_CA_prokaryotic_like"/>
    <property type="match status" value="1"/>
</dbReference>
<dbReference type="InterPro" id="IPR023561">
    <property type="entry name" value="Carbonic_anhydrase_a-class"/>
</dbReference>
<keyword evidence="7 10" id="KW-0862">Zinc</keyword>
<evidence type="ECO:0000256" key="1">
    <source>
        <dbReference type="ARBA" id="ARBA00001947"/>
    </source>
</evidence>
<dbReference type="InterPro" id="IPR041891">
    <property type="entry name" value="Alpha_CA_prokaryot-like"/>
</dbReference>
<feature type="domain" description="Alpha-carbonic anhydrase" evidence="11">
    <location>
        <begin position="37"/>
        <end position="287"/>
    </location>
</feature>
<sequence length="295" mass="32962">MAGSKQIHLGFIVFTFFLLCLDPTPIRAEGSGAGHKIEFEYKAGTKKGPEHWGDLKKEWKTCKTGKAQSPIDLRDGIATKVNSSLEHFKISYKPTKAIMKNEGPAIAVVWDGDAGSISINGKEYNLRQCHWHSPSEHSINGKRYDVELHMVHRAKNNSDVAVVGFLYKIGQPNPFISKVSKAIASMVDVQKDVHLGVIDPRKMKKAKIGFQDPKKRQIKKASSKFYRYSGSFTTPPCSEGVTWTINKQVHTVSISQVKLLRQAVFDYAEMNARPVQPLNGREVKLHGSSFVNLKN</sequence>
<feature type="chain" id="PRO_5025086021" description="Carbonic anhydrase" evidence="10">
    <location>
        <begin position="29"/>
        <end position="295"/>
    </location>
</feature>
<proteinExistence type="inferred from homology"/>